<evidence type="ECO:0000313" key="3">
    <source>
        <dbReference type="Proteomes" id="UP000289738"/>
    </source>
</evidence>
<organism evidence="2 3">
    <name type="scientific">Arachis hypogaea</name>
    <name type="common">Peanut</name>
    <dbReference type="NCBI Taxonomy" id="3818"/>
    <lineage>
        <taxon>Eukaryota</taxon>
        <taxon>Viridiplantae</taxon>
        <taxon>Streptophyta</taxon>
        <taxon>Embryophyta</taxon>
        <taxon>Tracheophyta</taxon>
        <taxon>Spermatophyta</taxon>
        <taxon>Magnoliopsida</taxon>
        <taxon>eudicotyledons</taxon>
        <taxon>Gunneridae</taxon>
        <taxon>Pentapetalae</taxon>
        <taxon>rosids</taxon>
        <taxon>fabids</taxon>
        <taxon>Fabales</taxon>
        <taxon>Fabaceae</taxon>
        <taxon>Papilionoideae</taxon>
        <taxon>50 kb inversion clade</taxon>
        <taxon>dalbergioids sensu lato</taxon>
        <taxon>Dalbergieae</taxon>
        <taxon>Pterocarpus clade</taxon>
        <taxon>Arachis</taxon>
    </lineage>
</organism>
<dbReference type="Gene3D" id="3.40.50.1820">
    <property type="entry name" value="alpha/beta hydrolase"/>
    <property type="match status" value="1"/>
</dbReference>
<evidence type="ECO:0000313" key="2">
    <source>
        <dbReference type="EMBL" id="RYQ86881.1"/>
    </source>
</evidence>
<reference evidence="2 3" key="1">
    <citation type="submission" date="2019-01" db="EMBL/GenBank/DDBJ databases">
        <title>Sequencing of cultivated peanut Arachis hypogaea provides insights into genome evolution and oil improvement.</title>
        <authorList>
            <person name="Chen X."/>
        </authorList>
    </citation>
    <scope>NUCLEOTIDE SEQUENCE [LARGE SCALE GENOMIC DNA]</scope>
    <source>
        <strain evidence="3">cv. Fuhuasheng</strain>
        <tissue evidence="2">Leaves</tissue>
    </source>
</reference>
<sequence>MSEDLRDPDASSSTPFHTRRSASSVLLRSSSAPWLSLLIYSPLAQIEFPDFNEIVAPVTLADEEIGPERLPLPPATVTGTLALVHGFTDESSWFLQLITIYFTKAGFVTCVIDHQGHGFSDGLIAHIPDINPVVDDCIAFFDEFRSRFDPSLPFFLYSESLGGAIALLITLRCCDSPENVSFANRARLWFEANSDGGEEKLARCSWTRRRSATLLAEKGVNSDEEGDTVVNMSAFSTFVGTNGSLLALNKVEVSWIACHHVLCRTLTS</sequence>
<accession>A0A444XB17</accession>
<dbReference type="PANTHER" id="PTHR11614">
    <property type="entry name" value="PHOSPHOLIPASE-RELATED"/>
    <property type="match status" value="1"/>
</dbReference>
<dbReference type="Proteomes" id="UP000289738">
    <property type="component" value="Chromosome B10"/>
</dbReference>
<dbReference type="InterPro" id="IPR051044">
    <property type="entry name" value="MAG_DAG_Lipase"/>
</dbReference>
<proteinExistence type="predicted"/>
<dbReference type="InterPro" id="IPR022742">
    <property type="entry name" value="Hydrolase_4"/>
</dbReference>
<dbReference type="InterPro" id="IPR029058">
    <property type="entry name" value="AB_hydrolase_fold"/>
</dbReference>
<name>A0A444XB17_ARAHY</name>
<protein>
    <recommendedName>
        <fullName evidence="1">Serine aminopeptidase S33 domain-containing protein</fullName>
    </recommendedName>
</protein>
<comment type="caution">
    <text evidence="2">The sequence shown here is derived from an EMBL/GenBank/DDBJ whole genome shotgun (WGS) entry which is preliminary data.</text>
</comment>
<evidence type="ECO:0000259" key="1">
    <source>
        <dbReference type="Pfam" id="PF12146"/>
    </source>
</evidence>
<dbReference type="AlphaFoldDB" id="A0A444XB17"/>
<feature type="domain" description="Serine aminopeptidase S33" evidence="1">
    <location>
        <begin position="78"/>
        <end position="173"/>
    </location>
</feature>
<dbReference type="SUPFAM" id="SSF53474">
    <property type="entry name" value="alpha/beta-Hydrolases"/>
    <property type="match status" value="1"/>
</dbReference>
<dbReference type="STRING" id="3818.A0A444XB17"/>
<dbReference type="EMBL" id="SDMP01000020">
    <property type="protein sequence ID" value="RYQ86881.1"/>
    <property type="molecule type" value="Genomic_DNA"/>
</dbReference>
<keyword evidence="3" id="KW-1185">Reference proteome</keyword>
<gene>
    <name evidence="2" type="ORF">Ahy_B10g106491</name>
</gene>
<dbReference type="Pfam" id="PF12146">
    <property type="entry name" value="Hydrolase_4"/>
    <property type="match status" value="1"/>
</dbReference>